<dbReference type="PANTHER" id="PTHR13283">
    <property type="entry name" value="KREV INTERACTION TRAPPED 1-RELATED"/>
    <property type="match status" value="1"/>
</dbReference>
<dbReference type="SUPFAM" id="SSF47031">
    <property type="entry name" value="Second domain of FERM"/>
    <property type="match status" value="1"/>
</dbReference>
<dbReference type="InterPro" id="IPR035963">
    <property type="entry name" value="FERM_2"/>
</dbReference>
<organism evidence="3 4">
    <name type="scientific">Thecamonas trahens ATCC 50062</name>
    <dbReference type="NCBI Taxonomy" id="461836"/>
    <lineage>
        <taxon>Eukaryota</taxon>
        <taxon>Apusozoa</taxon>
        <taxon>Apusomonadida</taxon>
        <taxon>Apusomonadidae</taxon>
        <taxon>Thecamonas</taxon>
    </lineage>
</organism>
<dbReference type="GeneID" id="25565595"/>
<dbReference type="InterPro" id="IPR019748">
    <property type="entry name" value="FERM_central"/>
</dbReference>
<dbReference type="STRING" id="461836.A0A0L0DD72"/>
<dbReference type="CDD" id="cd14473">
    <property type="entry name" value="FERM_B-lobe"/>
    <property type="match status" value="1"/>
</dbReference>
<name>A0A0L0DD72_THETB</name>
<evidence type="ECO:0000313" key="4">
    <source>
        <dbReference type="Proteomes" id="UP000054408"/>
    </source>
</evidence>
<dbReference type="AlphaFoldDB" id="A0A0L0DD72"/>
<dbReference type="InterPro" id="IPR051594">
    <property type="entry name" value="KRIT1/FRMD8"/>
</dbReference>
<evidence type="ECO:0000256" key="1">
    <source>
        <dbReference type="SAM" id="MobiDB-lite"/>
    </source>
</evidence>
<dbReference type="GO" id="GO:0005886">
    <property type="term" value="C:plasma membrane"/>
    <property type="evidence" value="ECO:0007669"/>
    <property type="project" value="TreeGrafter"/>
</dbReference>
<feature type="domain" description="FERM central" evidence="2">
    <location>
        <begin position="179"/>
        <end position="298"/>
    </location>
</feature>
<proteinExistence type="predicted"/>
<dbReference type="EMBL" id="GL349460">
    <property type="protein sequence ID" value="KNC50279.1"/>
    <property type="molecule type" value="Genomic_DNA"/>
</dbReference>
<keyword evidence="4" id="KW-1185">Reference proteome</keyword>
<dbReference type="InterPro" id="IPR014352">
    <property type="entry name" value="FERM/acyl-CoA-bd_prot_sf"/>
</dbReference>
<dbReference type="OrthoDB" id="10262320at2759"/>
<dbReference type="RefSeq" id="XP_013757106.1">
    <property type="nucleotide sequence ID" value="XM_013901652.1"/>
</dbReference>
<accession>A0A0L0DD72</accession>
<dbReference type="Pfam" id="PF00373">
    <property type="entry name" value="FERM_M"/>
    <property type="match status" value="1"/>
</dbReference>
<protein>
    <recommendedName>
        <fullName evidence="2">FERM central domain-containing protein</fullName>
    </recommendedName>
</protein>
<feature type="region of interest" description="Disordered" evidence="1">
    <location>
        <begin position="421"/>
        <end position="506"/>
    </location>
</feature>
<reference evidence="3 4" key="1">
    <citation type="submission" date="2010-05" db="EMBL/GenBank/DDBJ databases">
        <title>The Genome Sequence of Thecamonas trahens ATCC 50062.</title>
        <authorList>
            <consortium name="The Broad Institute Genome Sequencing Platform"/>
            <person name="Russ C."/>
            <person name="Cuomo C."/>
            <person name="Shea T."/>
            <person name="Young S.K."/>
            <person name="Zeng Q."/>
            <person name="Koehrsen M."/>
            <person name="Haas B."/>
            <person name="Borodovsky M."/>
            <person name="Guigo R."/>
            <person name="Alvarado L."/>
            <person name="Berlin A."/>
            <person name="Bochicchio J."/>
            <person name="Borenstein D."/>
            <person name="Chapman S."/>
            <person name="Chen Z."/>
            <person name="Freedman E."/>
            <person name="Gellesch M."/>
            <person name="Goldberg J."/>
            <person name="Griggs A."/>
            <person name="Gujja S."/>
            <person name="Heilman E."/>
            <person name="Heiman D."/>
            <person name="Hepburn T."/>
            <person name="Howarth C."/>
            <person name="Jen D."/>
            <person name="Larson L."/>
            <person name="Mehta T."/>
            <person name="Park D."/>
            <person name="Pearson M."/>
            <person name="Roberts A."/>
            <person name="Saif S."/>
            <person name="Shenoy N."/>
            <person name="Sisk P."/>
            <person name="Stolte C."/>
            <person name="Sykes S."/>
            <person name="Thomson T."/>
            <person name="Walk T."/>
            <person name="White J."/>
            <person name="Yandava C."/>
            <person name="Burger G."/>
            <person name="Gray M.W."/>
            <person name="Holland P.W.H."/>
            <person name="King N."/>
            <person name="Lang F.B.F."/>
            <person name="Roger A.J."/>
            <person name="Ruiz-Trillo I."/>
            <person name="Lander E."/>
            <person name="Nusbaum C."/>
        </authorList>
    </citation>
    <scope>NUCLEOTIDE SEQUENCE [LARGE SCALE GENOMIC DNA]</scope>
    <source>
        <strain evidence="3 4">ATCC 50062</strain>
    </source>
</reference>
<gene>
    <name evidence="3" type="ORF">AMSG_06438</name>
</gene>
<sequence>MDAHSASYSSYEGGDLLDNSRILAPQTEYTDSVEVHLLGGAFVTMPVAESTTFDELRCDVAVRMGLSADAAAAFDIFPVVAGYERRPRSYLEGRLSAGEDHGPAARVPPVAASLNRSELSGAVPAQPEAATRVLATMREFKVLEERYVTNKAHEHAVPHSFLVFKKWDFSPATETSLETDPVALRLVYQQAVYGVIHEWPVSDDVKFFIDLAALQMVVAFGPCPPARHAAGFLTSDGGLLAQYLPEPLVAGATLFRLRELEARILDGYHGLQLETTEAAMAAYLAHARKLRMYGATTFVPAKARTSLKTSIHGRIAVAISDSRLGFIEAKTRRLVGCYHFSHVLQWGGEHSHTSWTCSILSSKVHSMLSSGSHKLDNRGAHLVRSNSGELQPIAAGESTVYKFVTPQGHYISSALHKAVRQHMADKAAGRVRRAHHRSTAGDAEPSASPPQIKSPVLKPASSDRRPSRADASSSAAAAAPVPAPTPANDEPELPLSPTSGLPGVEAEDAFSDWDYYDDYDLEPARV</sequence>
<dbReference type="Proteomes" id="UP000054408">
    <property type="component" value="Unassembled WGS sequence"/>
</dbReference>
<feature type="compositionally biased region" description="Low complexity" evidence="1">
    <location>
        <begin position="469"/>
        <end position="480"/>
    </location>
</feature>
<feature type="compositionally biased region" description="Basic residues" evidence="1">
    <location>
        <begin position="429"/>
        <end position="438"/>
    </location>
</feature>
<dbReference type="Gene3D" id="1.20.80.10">
    <property type="match status" value="1"/>
</dbReference>
<dbReference type="PANTHER" id="PTHR13283:SF10">
    <property type="entry name" value="FERM DOMAIN-CONTAINING PROTEIN 8"/>
    <property type="match status" value="1"/>
</dbReference>
<evidence type="ECO:0000259" key="2">
    <source>
        <dbReference type="Pfam" id="PF00373"/>
    </source>
</evidence>
<evidence type="ECO:0000313" key="3">
    <source>
        <dbReference type="EMBL" id="KNC50279.1"/>
    </source>
</evidence>